<dbReference type="SMART" id="SM00355">
    <property type="entry name" value="ZnF_C2H2"/>
    <property type="match status" value="4"/>
</dbReference>
<dbReference type="PROSITE" id="PS50157">
    <property type="entry name" value="ZINC_FINGER_C2H2_2"/>
    <property type="match status" value="1"/>
</dbReference>
<evidence type="ECO:0000256" key="2">
    <source>
        <dbReference type="ARBA" id="ARBA00022737"/>
    </source>
</evidence>
<reference evidence="8 9" key="1">
    <citation type="journal article" date="2020" name="Genomics">
        <title>Complete, high-quality genomes from long-read metagenomic sequencing of two wolf lichen thalli reveals enigmatic genome architecture.</title>
        <authorList>
            <person name="McKenzie S.K."/>
            <person name="Walston R.F."/>
            <person name="Allen J.L."/>
        </authorList>
    </citation>
    <scope>NUCLEOTIDE SEQUENCE [LARGE SCALE GENOMIC DNA]</scope>
    <source>
        <strain evidence="8">WasteWater2</strain>
    </source>
</reference>
<keyword evidence="4" id="KW-0862">Zinc</keyword>
<evidence type="ECO:0000256" key="3">
    <source>
        <dbReference type="ARBA" id="ARBA00022771"/>
    </source>
</evidence>
<evidence type="ECO:0000256" key="5">
    <source>
        <dbReference type="PROSITE-ProRule" id="PRU00042"/>
    </source>
</evidence>
<dbReference type="PANTHER" id="PTHR24379">
    <property type="entry name" value="KRAB AND ZINC FINGER DOMAIN-CONTAINING"/>
    <property type="match status" value="1"/>
</dbReference>
<proteinExistence type="predicted"/>
<sequence>MMSPSCGNLAALNRRLQNISQHPVDQSHPIKLEDFEIKPTKPKYICAECAWTTSANAGALARHFTVKHTSRLQCSDCGRLCENRDELEKHRLEKHRHLCLGCQRFFPTVNECKHHEPCEMEHRIAPATGNGASSRTIIEQPTGGKAPASGQSILNRRGSVQSGSCPDPGCQLTFLDFDTLYEHYVGLHPLCIVYRGHSKPFKCPFCSKRYQHDRFIPGHVRTHKSKSLDGPWIGDAEDQEALIRQSQAAMANRESELRFKAQDEADRTSSDEEEYSVPIKEEEEYSLVLKDCEIYIDDGLEPLNQLPEQPDQLKEPEHQRFSETTPIGIVLQASPADLPNSPPANETAAVEAAAATSTVGPEMSDSMDLDDDYPERFALDDDEIQSGTSNLESSIVDAQIVDGIFHQSLSREIVRALQMQHFINVSEVVDLFTYFLDQPQRFYVLEQLASINLNQHDSMILEALHGTVLKALIDAWVDFKRLAIRSAPQLIIQANNQRIGSGKSVTWALLQYCLNLENMIYRNKVNIAHHFLRDPPLDDFAVGMDAPFPRLVAALADRVRNRTVHDLAIVFTNEMILREMSDYVKILQLVFRPLYPVAAGHERLWRELRLL</sequence>
<feature type="compositionally biased region" description="Basic and acidic residues" evidence="6">
    <location>
        <begin position="253"/>
        <end position="270"/>
    </location>
</feature>
<evidence type="ECO:0000256" key="4">
    <source>
        <dbReference type="ARBA" id="ARBA00022833"/>
    </source>
</evidence>
<feature type="region of interest" description="Disordered" evidence="6">
    <location>
        <begin position="253"/>
        <end position="278"/>
    </location>
</feature>
<evidence type="ECO:0000259" key="7">
    <source>
        <dbReference type="PROSITE" id="PS50157"/>
    </source>
</evidence>
<keyword evidence="1" id="KW-0479">Metal-binding</keyword>
<evidence type="ECO:0000313" key="8">
    <source>
        <dbReference type="EMBL" id="KAF6235471.1"/>
    </source>
</evidence>
<dbReference type="AlphaFoldDB" id="A0A8H6FVH8"/>
<dbReference type="Gene3D" id="3.30.160.60">
    <property type="entry name" value="Classic Zinc Finger"/>
    <property type="match status" value="1"/>
</dbReference>
<evidence type="ECO:0000256" key="1">
    <source>
        <dbReference type="ARBA" id="ARBA00022723"/>
    </source>
</evidence>
<comment type="caution">
    <text evidence="8">The sequence shown here is derived from an EMBL/GenBank/DDBJ whole genome shotgun (WGS) entry which is preliminary data.</text>
</comment>
<keyword evidence="3 5" id="KW-0863">Zinc-finger</keyword>
<dbReference type="EMBL" id="JACCJC010000024">
    <property type="protein sequence ID" value="KAF6235471.1"/>
    <property type="molecule type" value="Genomic_DNA"/>
</dbReference>
<dbReference type="InterPro" id="IPR013087">
    <property type="entry name" value="Znf_C2H2_type"/>
</dbReference>
<evidence type="ECO:0000313" key="9">
    <source>
        <dbReference type="Proteomes" id="UP000578531"/>
    </source>
</evidence>
<dbReference type="PROSITE" id="PS00028">
    <property type="entry name" value="ZINC_FINGER_C2H2_1"/>
    <property type="match status" value="2"/>
</dbReference>
<name>A0A8H6FVH8_9LECA</name>
<dbReference type="GO" id="GO:0008270">
    <property type="term" value="F:zinc ion binding"/>
    <property type="evidence" value="ECO:0007669"/>
    <property type="project" value="UniProtKB-KW"/>
</dbReference>
<dbReference type="GeneID" id="59287815"/>
<feature type="domain" description="C2H2-type" evidence="7">
    <location>
        <begin position="201"/>
        <end position="228"/>
    </location>
</feature>
<accession>A0A8H6FVH8</accession>
<organism evidence="8 9">
    <name type="scientific">Letharia columbiana</name>
    <dbReference type="NCBI Taxonomy" id="112416"/>
    <lineage>
        <taxon>Eukaryota</taxon>
        <taxon>Fungi</taxon>
        <taxon>Dikarya</taxon>
        <taxon>Ascomycota</taxon>
        <taxon>Pezizomycotina</taxon>
        <taxon>Lecanoromycetes</taxon>
        <taxon>OSLEUM clade</taxon>
        <taxon>Lecanoromycetidae</taxon>
        <taxon>Lecanorales</taxon>
        <taxon>Lecanorineae</taxon>
        <taxon>Parmeliaceae</taxon>
        <taxon>Letharia</taxon>
    </lineage>
</organism>
<keyword evidence="2" id="KW-0677">Repeat</keyword>
<protein>
    <recommendedName>
        <fullName evidence="7">C2H2-type domain-containing protein</fullName>
    </recommendedName>
</protein>
<dbReference type="PANTHER" id="PTHR24379:SF121">
    <property type="entry name" value="C2H2-TYPE DOMAIN-CONTAINING PROTEIN"/>
    <property type="match status" value="1"/>
</dbReference>
<dbReference type="Proteomes" id="UP000578531">
    <property type="component" value="Unassembled WGS sequence"/>
</dbReference>
<evidence type="ECO:0000256" key="6">
    <source>
        <dbReference type="SAM" id="MobiDB-lite"/>
    </source>
</evidence>
<keyword evidence="9" id="KW-1185">Reference proteome</keyword>
<dbReference type="RefSeq" id="XP_037164839.1">
    <property type="nucleotide sequence ID" value="XM_037308065.1"/>
</dbReference>
<dbReference type="OrthoDB" id="5305647at2759"/>
<gene>
    <name evidence="8" type="ORF">HO173_006154</name>
</gene>